<gene>
    <name evidence="5" type="ORF">ABID46_000877</name>
</gene>
<comment type="similarity">
    <text evidence="1">Belongs to the AAA ATPase family.</text>
</comment>
<dbReference type="Pfam" id="PF00004">
    <property type="entry name" value="AAA"/>
    <property type="match status" value="1"/>
</dbReference>
<dbReference type="CDD" id="cd19481">
    <property type="entry name" value="RecA-like_protease"/>
    <property type="match status" value="1"/>
</dbReference>
<dbReference type="InterPro" id="IPR050221">
    <property type="entry name" value="26S_Proteasome_ATPase"/>
</dbReference>
<dbReference type="Proteomes" id="UP001549146">
    <property type="component" value="Unassembled WGS sequence"/>
</dbReference>
<dbReference type="Gene3D" id="3.40.50.300">
    <property type="entry name" value="P-loop containing nucleotide triphosphate hydrolases"/>
    <property type="match status" value="1"/>
</dbReference>
<dbReference type="InterPro" id="IPR027417">
    <property type="entry name" value="P-loop_NTPase"/>
</dbReference>
<evidence type="ECO:0000313" key="5">
    <source>
        <dbReference type="EMBL" id="MET3731310.1"/>
    </source>
</evidence>
<feature type="domain" description="AAA+ ATPase" evidence="4">
    <location>
        <begin position="335"/>
        <end position="474"/>
    </location>
</feature>
<dbReference type="InterPro" id="IPR003593">
    <property type="entry name" value="AAA+_ATPase"/>
</dbReference>
<comment type="caution">
    <text evidence="5">The sequence shown here is derived from an EMBL/GenBank/DDBJ whole genome shotgun (WGS) entry which is preliminary data.</text>
</comment>
<evidence type="ECO:0000256" key="3">
    <source>
        <dbReference type="ARBA" id="ARBA00022840"/>
    </source>
</evidence>
<dbReference type="EMBL" id="JBEPMO010000003">
    <property type="protein sequence ID" value="MET3731310.1"/>
    <property type="molecule type" value="Genomic_DNA"/>
</dbReference>
<keyword evidence="6" id="KW-1185">Reference proteome</keyword>
<dbReference type="SUPFAM" id="SSF52540">
    <property type="entry name" value="P-loop containing nucleoside triphosphate hydrolases"/>
    <property type="match status" value="1"/>
</dbReference>
<organism evidence="5 6">
    <name type="scientific">Moheibacter stercoris</name>
    <dbReference type="NCBI Taxonomy" id="1628251"/>
    <lineage>
        <taxon>Bacteria</taxon>
        <taxon>Pseudomonadati</taxon>
        <taxon>Bacteroidota</taxon>
        <taxon>Flavobacteriia</taxon>
        <taxon>Flavobacteriales</taxon>
        <taxon>Weeksellaceae</taxon>
        <taxon>Moheibacter</taxon>
    </lineage>
</organism>
<keyword evidence="2" id="KW-0547">Nucleotide-binding</keyword>
<name>A0ABV2LRV3_9FLAO</name>
<dbReference type="RefSeq" id="WP_354507444.1">
    <property type="nucleotide sequence ID" value="NZ_JBEPMO010000003.1"/>
</dbReference>
<sequence>MNKLTTPNNIEIIETIYKHSKDSLLREPFFEVVENEVKHLSTLCQLTPLQTVLFANAIILGYDSSKIQSIITHLGFESYKILSYKDEFKVLFEREFLRGERSRGEINPNHYKVSEYVIQKISNNQPFEIKEKEEMGFFDKLKEFNEVIEEVSNDSLPLELLLDKIDLLRSEFNNVSIFQEINISKFSNFDLFFFLKTLWDAIEAGDNDYNTNVHETTKTFYKSTNDQYRNIRFILNGNSKLIAYNYVALSKHNFRNIVYAGLSDAVEKLVHKYEGVQLGKMEDPNEELIQHKKLAQKELFYNPEEAVEVFKLQEIVMEKSFQKLQKNFEKKGLKPAVSVLFYGDPGTGKTETAYQIAKATGRNIMKVDISSTRSMWYGESQKLMKKIFTDYEAIRKEEKKCPILLFNEADAIIGKRREAGSSSLSETENAIQNILLEELENFHGILFATTNLQENLDAAFERRFLFKIQLKKPESLAASLIWQSKIPSLSEKEAQKLAEVFRFSGGEMDNIARKILMDELLFAQKPEFTKIWSYCESEHWDKNKELQKIGF</sequence>
<evidence type="ECO:0000313" key="6">
    <source>
        <dbReference type="Proteomes" id="UP001549146"/>
    </source>
</evidence>
<protein>
    <recommendedName>
        <fullName evidence="4">AAA+ ATPase domain-containing protein</fullName>
    </recommendedName>
</protein>
<dbReference type="InterPro" id="IPR003959">
    <property type="entry name" value="ATPase_AAA_core"/>
</dbReference>
<evidence type="ECO:0000256" key="2">
    <source>
        <dbReference type="ARBA" id="ARBA00022741"/>
    </source>
</evidence>
<keyword evidence="3" id="KW-0067">ATP-binding</keyword>
<proteinExistence type="inferred from homology"/>
<reference evidence="5 6" key="1">
    <citation type="submission" date="2024-06" db="EMBL/GenBank/DDBJ databases">
        <title>Genomic Encyclopedia of Type Strains, Phase IV (KMG-IV): sequencing the most valuable type-strain genomes for metagenomic binning, comparative biology and taxonomic classification.</title>
        <authorList>
            <person name="Goeker M."/>
        </authorList>
    </citation>
    <scope>NUCLEOTIDE SEQUENCE [LARGE SCALE GENOMIC DNA]</scope>
    <source>
        <strain evidence="5 6">DSM 29388</strain>
    </source>
</reference>
<dbReference type="PANTHER" id="PTHR23073">
    <property type="entry name" value="26S PROTEASOME REGULATORY SUBUNIT"/>
    <property type="match status" value="1"/>
</dbReference>
<accession>A0ABV2LRV3</accession>
<dbReference type="SMART" id="SM00382">
    <property type="entry name" value="AAA"/>
    <property type="match status" value="1"/>
</dbReference>
<evidence type="ECO:0000256" key="1">
    <source>
        <dbReference type="ARBA" id="ARBA00006914"/>
    </source>
</evidence>
<evidence type="ECO:0000259" key="4">
    <source>
        <dbReference type="SMART" id="SM00382"/>
    </source>
</evidence>